<keyword evidence="1" id="KW-0812">Transmembrane</keyword>
<keyword evidence="2" id="KW-0808">Transferase</keyword>
<dbReference type="GO" id="GO:0008168">
    <property type="term" value="F:methyltransferase activity"/>
    <property type="evidence" value="ECO:0007669"/>
    <property type="project" value="UniProtKB-KW"/>
</dbReference>
<dbReference type="NCBIfam" id="TIGR03054">
    <property type="entry name" value="photo_alph_chp1"/>
    <property type="match status" value="1"/>
</dbReference>
<keyword evidence="1" id="KW-1133">Transmembrane helix</keyword>
<dbReference type="GO" id="GO:0032259">
    <property type="term" value="P:methylation"/>
    <property type="evidence" value="ECO:0007669"/>
    <property type="project" value="UniProtKB-KW"/>
</dbReference>
<evidence type="ECO:0000256" key="1">
    <source>
        <dbReference type="SAM" id="Phobius"/>
    </source>
</evidence>
<gene>
    <name evidence="2" type="ORF">HUO12_08635</name>
</gene>
<organism evidence="2 3">
    <name type="scientific">Altererythrobacter lutimaris</name>
    <dbReference type="NCBI Taxonomy" id="2743979"/>
    <lineage>
        <taxon>Bacteria</taxon>
        <taxon>Pseudomonadati</taxon>
        <taxon>Pseudomonadota</taxon>
        <taxon>Alphaproteobacteria</taxon>
        <taxon>Sphingomonadales</taxon>
        <taxon>Erythrobacteraceae</taxon>
        <taxon>Altererythrobacter</taxon>
    </lineage>
</organism>
<keyword evidence="3" id="KW-1185">Reference proteome</keyword>
<protein>
    <submittedName>
        <fullName evidence="2">Phosphonoacetaldehyde methylase</fullName>
    </submittedName>
</protein>
<dbReference type="AlphaFoldDB" id="A0A850HBP0"/>
<keyword evidence="1" id="KW-0472">Membrane</keyword>
<feature type="transmembrane region" description="Helical" evidence="1">
    <location>
        <begin position="24"/>
        <end position="48"/>
    </location>
</feature>
<dbReference type="RefSeq" id="WP_176273179.1">
    <property type="nucleotide sequence ID" value="NZ_JABWTA010000001.1"/>
</dbReference>
<dbReference type="Proteomes" id="UP000546031">
    <property type="component" value="Unassembled WGS sequence"/>
</dbReference>
<reference evidence="2 3" key="1">
    <citation type="submission" date="2020-06" db="EMBL/GenBank/DDBJ databases">
        <title>Altererythrobacter lutimaris sp. nov., a marine bacterium isolated from a tidal flat.</title>
        <authorList>
            <person name="Kim D."/>
            <person name="Yoo Y."/>
            <person name="Kim J.-J."/>
        </authorList>
    </citation>
    <scope>NUCLEOTIDE SEQUENCE [LARGE SCALE GENOMIC DNA]</scope>
    <source>
        <strain evidence="2 3">JGD-16</strain>
    </source>
</reference>
<keyword evidence="2" id="KW-0489">Methyltransferase</keyword>
<name>A0A850HBP0_9SPHN</name>
<dbReference type="EMBL" id="JABWTA010000001">
    <property type="protein sequence ID" value="NVE94960.1"/>
    <property type="molecule type" value="Genomic_DNA"/>
</dbReference>
<evidence type="ECO:0000313" key="2">
    <source>
        <dbReference type="EMBL" id="NVE94960.1"/>
    </source>
</evidence>
<proteinExistence type="predicted"/>
<dbReference type="InterPro" id="IPR017495">
    <property type="entry name" value="PuhC"/>
</dbReference>
<accession>A0A850HBP0</accession>
<sequence length="171" mass="17996">MTHAHAHSHGGGHGHSHENTVPRAALISACALVILSLVLTSAVSLGFLEREAIPQLEREKAQVQAIASRDIRFDDREDGAVIISDVSDGSSIAVIGAETEGGGFIRGVMRGLARERRMHGIGSEPPFVLTAWADGSLSLTDTATGRMIELGAFGSDNRVTFAKLLPMGEAS</sequence>
<evidence type="ECO:0000313" key="3">
    <source>
        <dbReference type="Proteomes" id="UP000546031"/>
    </source>
</evidence>
<comment type="caution">
    <text evidence="2">The sequence shown here is derived from an EMBL/GenBank/DDBJ whole genome shotgun (WGS) entry which is preliminary data.</text>
</comment>